<feature type="region of interest" description="Disordered" evidence="1">
    <location>
        <begin position="23"/>
        <end position="98"/>
    </location>
</feature>
<evidence type="ECO:0000313" key="2">
    <source>
        <dbReference type="EMBL" id="KAF2619837.1"/>
    </source>
</evidence>
<evidence type="ECO:0000313" key="3">
    <source>
        <dbReference type="Proteomes" id="UP000712281"/>
    </source>
</evidence>
<comment type="caution">
    <text evidence="2">The sequence shown here is derived from an EMBL/GenBank/DDBJ whole genome shotgun (WGS) entry which is preliminary data.</text>
</comment>
<dbReference type="EMBL" id="QGKW02000007">
    <property type="protein sequence ID" value="KAF2619837.1"/>
    <property type="molecule type" value="Genomic_DNA"/>
</dbReference>
<accession>A0A8S9MMX3</accession>
<protein>
    <submittedName>
        <fullName evidence="2">Uncharacterized protein</fullName>
    </submittedName>
</protein>
<proteinExistence type="predicted"/>
<gene>
    <name evidence="2" type="ORF">F2Q68_00041157</name>
</gene>
<evidence type="ECO:0000256" key="1">
    <source>
        <dbReference type="SAM" id="MobiDB-lite"/>
    </source>
</evidence>
<feature type="compositionally biased region" description="Basic and acidic residues" evidence="1">
    <location>
        <begin position="51"/>
        <end position="65"/>
    </location>
</feature>
<dbReference type="Proteomes" id="UP000712281">
    <property type="component" value="Unassembled WGS sequence"/>
</dbReference>
<sequence length="179" mass="20405">MIRAKRFKGDGKKTGKLCFRLRLNSKSLDRSNSRPGSPIPARESPPVAVRDVTHGADPLPRKSETWRTSPPLWWGRRRSQTGEKMKVRNRHPNRRSSDTEIISSIGEETPALITDSVVFSDSSSSSNKERMPYSQRVTRAAEFTKDRTPNQPVWTWERNIPPGDTGLRLFRLDVHCPRG</sequence>
<reference evidence="2" key="1">
    <citation type="submission" date="2019-12" db="EMBL/GenBank/DDBJ databases">
        <title>Genome sequencing and annotation of Brassica cretica.</title>
        <authorList>
            <person name="Studholme D.J."/>
            <person name="Sarris P.F."/>
        </authorList>
    </citation>
    <scope>NUCLEOTIDE SEQUENCE</scope>
    <source>
        <strain evidence="2">PFS-001/15</strain>
        <tissue evidence="2">Leaf</tissue>
    </source>
</reference>
<name>A0A8S9MMX3_BRACR</name>
<organism evidence="2 3">
    <name type="scientific">Brassica cretica</name>
    <name type="common">Mustard</name>
    <dbReference type="NCBI Taxonomy" id="69181"/>
    <lineage>
        <taxon>Eukaryota</taxon>
        <taxon>Viridiplantae</taxon>
        <taxon>Streptophyta</taxon>
        <taxon>Embryophyta</taxon>
        <taxon>Tracheophyta</taxon>
        <taxon>Spermatophyta</taxon>
        <taxon>Magnoliopsida</taxon>
        <taxon>eudicotyledons</taxon>
        <taxon>Gunneridae</taxon>
        <taxon>Pentapetalae</taxon>
        <taxon>rosids</taxon>
        <taxon>malvids</taxon>
        <taxon>Brassicales</taxon>
        <taxon>Brassicaceae</taxon>
        <taxon>Brassiceae</taxon>
        <taxon>Brassica</taxon>
    </lineage>
</organism>
<dbReference type="AlphaFoldDB" id="A0A8S9MMX3"/>